<dbReference type="RefSeq" id="WP_254090805.1">
    <property type="nucleotide sequence ID" value="NZ_JAHESC010000018.1"/>
</dbReference>
<dbReference type="Proteomes" id="UP001319180">
    <property type="component" value="Unassembled WGS sequence"/>
</dbReference>
<evidence type="ECO:0000313" key="2">
    <source>
        <dbReference type="Proteomes" id="UP001319180"/>
    </source>
</evidence>
<keyword evidence="2" id="KW-1185">Reference proteome</keyword>
<protein>
    <submittedName>
        <fullName evidence="1">Uncharacterized protein</fullName>
    </submittedName>
</protein>
<dbReference type="EMBL" id="JAHESC010000018">
    <property type="protein sequence ID" value="MBT1687574.1"/>
    <property type="molecule type" value="Genomic_DNA"/>
</dbReference>
<reference evidence="1 2" key="1">
    <citation type="submission" date="2021-05" db="EMBL/GenBank/DDBJ databases">
        <title>A Polyphasic approach of four new species of the genus Ohtaekwangia: Ohtaekwangia histidinii sp. nov., Ohtaekwangia cretensis sp. nov., Ohtaekwangia indiensis sp. nov., Ohtaekwangia reichenbachii sp. nov. from diverse environment.</title>
        <authorList>
            <person name="Octaviana S."/>
        </authorList>
    </citation>
    <scope>NUCLEOTIDE SEQUENCE [LARGE SCALE GENOMIC DNA]</scope>
    <source>
        <strain evidence="1 2">PWU37</strain>
    </source>
</reference>
<organism evidence="1 2">
    <name type="scientific">Dawidia soli</name>
    <dbReference type="NCBI Taxonomy" id="2782352"/>
    <lineage>
        <taxon>Bacteria</taxon>
        <taxon>Pseudomonadati</taxon>
        <taxon>Bacteroidota</taxon>
        <taxon>Cytophagia</taxon>
        <taxon>Cytophagales</taxon>
        <taxon>Chryseotaleaceae</taxon>
        <taxon>Dawidia</taxon>
    </lineage>
</organism>
<comment type="caution">
    <text evidence="1">The sequence shown here is derived from an EMBL/GenBank/DDBJ whole genome shotgun (WGS) entry which is preliminary data.</text>
</comment>
<name>A0AAP2GDQ3_9BACT</name>
<evidence type="ECO:0000313" key="1">
    <source>
        <dbReference type="EMBL" id="MBT1687574.1"/>
    </source>
</evidence>
<sequence length="56" mass="6428">MEKIKNGDSVIYQNQEGIVYGRPREVKSKGLVYTLRIGNDYVKLSSWELAQAIKIQ</sequence>
<dbReference type="AlphaFoldDB" id="A0AAP2GDQ3"/>
<gene>
    <name evidence="1" type="ORF">KK078_13465</name>
</gene>
<accession>A0AAP2GDQ3</accession>
<proteinExistence type="predicted"/>